<dbReference type="InterPro" id="IPR008928">
    <property type="entry name" value="6-hairpin_glycosidase_sf"/>
</dbReference>
<dbReference type="InterPro" id="IPR013737">
    <property type="entry name" value="Bac_rhamnosid_N"/>
</dbReference>
<dbReference type="InterPro" id="IPR013783">
    <property type="entry name" value="Ig-like_fold"/>
</dbReference>
<dbReference type="Gene3D" id="2.60.420.10">
    <property type="entry name" value="Maltose phosphorylase, domain 3"/>
    <property type="match status" value="1"/>
</dbReference>
<dbReference type="Proteomes" id="UP000216444">
    <property type="component" value="Unassembled WGS sequence"/>
</dbReference>
<evidence type="ECO:0000256" key="1">
    <source>
        <dbReference type="ARBA" id="ARBA00001445"/>
    </source>
</evidence>
<dbReference type="SUPFAM" id="SSF48208">
    <property type="entry name" value="Six-hairpin glycosidases"/>
    <property type="match status" value="1"/>
</dbReference>
<evidence type="ECO:0000259" key="7">
    <source>
        <dbReference type="Pfam" id="PF17390"/>
    </source>
</evidence>
<dbReference type="InterPro" id="IPR008979">
    <property type="entry name" value="Galactose-bd-like_sf"/>
</dbReference>
<dbReference type="AlphaFoldDB" id="A0A261F943"/>
<dbReference type="RefSeq" id="WP_094664984.1">
    <property type="nucleotide sequence ID" value="NZ_MWWV01000017.1"/>
</dbReference>
<reference evidence="8 9" key="1">
    <citation type="journal article" date="2017" name="BMC Genomics">
        <title>Comparative genomic and phylogenomic analyses of the Bifidobacteriaceae family.</title>
        <authorList>
            <person name="Lugli G.A."/>
            <person name="Milani C."/>
            <person name="Turroni F."/>
            <person name="Duranti S."/>
            <person name="Mancabelli L."/>
            <person name="Mangifesta M."/>
            <person name="Ferrario C."/>
            <person name="Modesto M."/>
            <person name="Mattarelli P."/>
            <person name="Jiri K."/>
            <person name="van Sinderen D."/>
            <person name="Ventura M."/>
        </authorList>
    </citation>
    <scope>NUCLEOTIDE SEQUENCE [LARGE SCALE GENOMIC DNA]</scope>
    <source>
        <strain evidence="8 9">DSM 100201</strain>
    </source>
</reference>
<keyword evidence="9" id="KW-1185">Reference proteome</keyword>
<dbReference type="InterPro" id="IPR035396">
    <property type="entry name" value="Bac_rhamnosid6H"/>
</dbReference>
<dbReference type="EC" id="3.2.1.40" evidence="2"/>
<evidence type="ECO:0000259" key="6">
    <source>
        <dbReference type="Pfam" id="PF17389"/>
    </source>
</evidence>
<dbReference type="InterPro" id="IPR035398">
    <property type="entry name" value="Bac_rhamnosid_C"/>
</dbReference>
<dbReference type="Pfam" id="PF17389">
    <property type="entry name" value="Bac_rhamnosid6H"/>
    <property type="match status" value="1"/>
</dbReference>
<dbReference type="Pfam" id="PF25788">
    <property type="entry name" value="Ig_Rha78A_N"/>
    <property type="match status" value="1"/>
</dbReference>
<evidence type="ECO:0000313" key="8">
    <source>
        <dbReference type="EMBL" id="OZG55689.1"/>
    </source>
</evidence>
<protein>
    <recommendedName>
        <fullName evidence="2">alpha-L-rhamnosidase</fullName>
        <ecNumber evidence="2">3.2.1.40</ecNumber>
    </recommendedName>
</protein>
<dbReference type="Gene3D" id="2.60.40.10">
    <property type="entry name" value="Immunoglobulins"/>
    <property type="match status" value="1"/>
</dbReference>
<evidence type="ECO:0000259" key="4">
    <source>
        <dbReference type="Pfam" id="PF05592"/>
    </source>
</evidence>
<feature type="domain" description="Alpha-L-rhamnosidase concanavalin-like" evidence="4">
    <location>
        <begin position="314"/>
        <end position="412"/>
    </location>
</feature>
<evidence type="ECO:0000256" key="3">
    <source>
        <dbReference type="ARBA" id="ARBA00022801"/>
    </source>
</evidence>
<comment type="caution">
    <text evidence="8">The sequence shown here is derived from an EMBL/GenBank/DDBJ whole genome shotgun (WGS) entry which is preliminary data.</text>
</comment>
<dbReference type="Gene3D" id="2.60.120.260">
    <property type="entry name" value="Galactose-binding domain-like"/>
    <property type="match status" value="2"/>
</dbReference>
<sequence length="934" mass="101409">MKVVDVRFGHRRPADRVIGFDDPRPALSWRIEDMADEWRQAAARIEVTMGGTPTVHDVAVADGMFLPWPAAPLSSYDSATVRVSVAGADGVWSDWSTPTTVECGLLDKTNWNARPITPEPFVGREDPAPVLTRRFTVGEEAANARLAITAGGIFIAYLDGRRIGHDELTPGWTEYGKRILSLTYDVTDMLTPGDHELAVILGNGWWRGNLTWAMRTNVYGEDLWLLADLRWTDNTGDQSIGTGDSWSWRASNILANDLYQGQAADTRMPLLGTIGDDPEIHAVRTIAMPDAAIVPMPMPPARVVDELAARDIITTPSGRTVIDFGQNATGWVRLTVRGGRAGDTVTLRHAEVMEHGELGVRPLRNAKATDTFILNGVAEQQLEPMLTQHGFRYVEVDGVPGLRPEDIALRVVSADMDRLAWFDCSDEQVNRLFLNAVWSTIDNFITIPTDCPQRDERLGWTGDIAVYAPTAVRLLDSAAFLASWMVDVDSDRGSDGGIPVVVPQVLDGPQLTCGWGDAAVLVPWAIYEATGDTGVLADNLAMMDAFVDGVDRLTGGTHIWAGGFQFGDWLDPTAPPDNPGGSKADSDVVATAYFAHSTRLVARAHAALNDAEGAARYEELADKIAQAFRDEYVTVGGRVLSDCASVYAMAIAWDLLEPGRQFDGAANRFADIVRTTGFRVSTGFLGTPLVCPALAKAGHMDLAMRLLLERGFPSWLYPVTMGATTVWERWDSMLPNGDINPGEMTSFNHYALGAIAGWLLSGVAGLSIKEPGYRRIGFTPNTTGALSHAHARQTTPYGVIDAAWRINNGRLTASLTVPVGVTADVTLPDGNVHTVGHGNHTWVVDVDVPERRIATIRDLIDDTALFSELRDVLHECGNPMYSGDNADVVFAGNAKAYLDDPISELPTVASSRGYCPMPELIVTAVNVFMTRHGL</sequence>
<feature type="domain" description="Alpha-L-rhamnosidase six-hairpin glycosidase" evidence="6">
    <location>
        <begin position="418"/>
        <end position="761"/>
    </location>
</feature>
<dbReference type="PIRSF" id="PIRSF010631">
    <property type="entry name" value="A-rhamnsds"/>
    <property type="match status" value="1"/>
</dbReference>
<dbReference type="InterPro" id="IPR016007">
    <property type="entry name" value="Alpha_rhamnosid"/>
</dbReference>
<comment type="catalytic activity">
    <reaction evidence="1">
        <text>Hydrolysis of terminal non-reducing alpha-L-rhamnose residues in alpha-L-rhamnosides.</text>
        <dbReference type="EC" id="3.2.1.40"/>
    </reaction>
</comment>
<dbReference type="PANTHER" id="PTHR33307:SF6">
    <property type="entry name" value="ALPHA-RHAMNOSIDASE (EUROFUNG)-RELATED"/>
    <property type="match status" value="1"/>
</dbReference>
<dbReference type="Pfam" id="PF17390">
    <property type="entry name" value="Bac_rhamnosid_C"/>
    <property type="match status" value="1"/>
</dbReference>
<keyword evidence="3" id="KW-0378">Hydrolase</keyword>
<dbReference type="PANTHER" id="PTHR33307">
    <property type="entry name" value="ALPHA-RHAMNOSIDASE (EUROFUNG)"/>
    <property type="match status" value="1"/>
</dbReference>
<dbReference type="SUPFAM" id="SSF49785">
    <property type="entry name" value="Galactose-binding domain-like"/>
    <property type="match status" value="1"/>
</dbReference>
<accession>A0A261F943</accession>
<feature type="domain" description="Bacterial alpha-L-rhamnosidase N-terminal" evidence="5">
    <location>
        <begin position="140"/>
        <end position="304"/>
    </location>
</feature>
<dbReference type="Pfam" id="PF08531">
    <property type="entry name" value="Bac_rhamnosid_N"/>
    <property type="match status" value="1"/>
</dbReference>
<evidence type="ECO:0000313" key="9">
    <source>
        <dbReference type="Proteomes" id="UP000216444"/>
    </source>
</evidence>
<proteinExistence type="predicted"/>
<dbReference type="GO" id="GO:0005975">
    <property type="term" value="P:carbohydrate metabolic process"/>
    <property type="evidence" value="ECO:0007669"/>
    <property type="project" value="InterPro"/>
</dbReference>
<dbReference type="Pfam" id="PF05592">
    <property type="entry name" value="Bac_rhamnosid"/>
    <property type="match status" value="1"/>
</dbReference>
<evidence type="ECO:0000256" key="2">
    <source>
        <dbReference type="ARBA" id="ARBA00012652"/>
    </source>
</evidence>
<dbReference type="InterPro" id="IPR008902">
    <property type="entry name" value="Rhamnosid_concanavalin"/>
</dbReference>
<dbReference type="GO" id="GO:0030596">
    <property type="term" value="F:alpha-L-rhamnosidase activity"/>
    <property type="evidence" value="ECO:0007669"/>
    <property type="project" value="UniProtKB-EC"/>
</dbReference>
<gene>
    <name evidence="8" type="ORF">BTIS_1916</name>
</gene>
<name>A0A261F943_9BIFI</name>
<dbReference type="EMBL" id="MWWV01000017">
    <property type="protein sequence ID" value="OZG55689.1"/>
    <property type="molecule type" value="Genomic_DNA"/>
</dbReference>
<dbReference type="InterPro" id="IPR012341">
    <property type="entry name" value="6hp_glycosidase-like_sf"/>
</dbReference>
<organism evidence="8 9">
    <name type="scientific">Bifidobacterium tissieri</name>
    <dbReference type="NCBI Taxonomy" id="1630162"/>
    <lineage>
        <taxon>Bacteria</taxon>
        <taxon>Bacillati</taxon>
        <taxon>Actinomycetota</taxon>
        <taxon>Actinomycetes</taxon>
        <taxon>Bifidobacteriales</taxon>
        <taxon>Bifidobacteriaceae</taxon>
        <taxon>Bifidobacterium</taxon>
    </lineage>
</organism>
<dbReference type="Gene3D" id="1.50.10.10">
    <property type="match status" value="1"/>
</dbReference>
<feature type="domain" description="Alpha-L-rhamnosidase C-terminal" evidence="7">
    <location>
        <begin position="765"/>
        <end position="837"/>
    </location>
</feature>
<evidence type="ECO:0000259" key="5">
    <source>
        <dbReference type="Pfam" id="PF08531"/>
    </source>
</evidence>